<dbReference type="PANTHER" id="PTHR41913:SF1">
    <property type="entry name" value="DUF1684 DOMAIN-CONTAINING PROTEIN"/>
    <property type="match status" value="1"/>
</dbReference>
<accession>A0A941IJF9</accession>
<evidence type="ECO:0000313" key="1">
    <source>
        <dbReference type="EMBL" id="MBR7829409.1"/>
    </source>
</evidence>
<keyword evidence="2" id="KW-1185">Reference proteome</keyword>
<dbReference type="RefSeq" id="WP_212520544.1">
    <property type="nucleotide sequence ID" value="NZ_JAGSOH010000085.1"/>
</dbReference>
<gene>
    <name evidence="1" type="ORF">KDK95_24090</name>
</gene>
<dbReference type="PANTHER" id="PTHR41913">
    <property type="entry name" value="DUF1684 DOMAIN-CONTAINING PROTEIN"/>
    <property type="match status" value="1"/>
</dbReference>
<sequence>MSDVESWQQWRTRREARLRDPHGTLALTGTHWLGEEPAPIVEGEPVLWSAAPDGRTVTVTAKAEHGLVLNGEPVDGTVTLRPDTDEHPDTLTAPDHGILLVPIEREGSAALRVYDPKAATLQAFDGIEAFDYDPRWVIPARFTPFDGPHVEKVLNADGVVRGLGLDGTVEFELEDGTHTLQAALTSGGGLWIVFADPTTADAKPFFRFLSTEATAADGTVTLDFNRAYLPPCAFTDHYVCPLPPKGNTFAEPIRAGELAVKTR</sequence>
<protein>
    <submittedName>
        <fullName evidence="1">DUF1684 domain-containing protein</fullName>
    </submittedName>
</protein>
<dbReference type="Pfam" id="PF07920">
    <property type="entry name" value="DUF1684"/>
    <property type="match status" value="1"/>
</dbReference>
<dbReference type="AlphaFoldDB" id="A0A941IJF9"/>
<proteinExistence type="predicted"/>
<dbReference type="Proteomes" id="UP000676325">
    <property type="component" value="Unassembled WGS sequence"/>
</dbReference>
<dbReference type="EMBL" id="JAGSOH010000085">
    <property type="protein sequence ID" value="MBR7829409.1"/>
    <property type="molecule type" value="Genomic_DNA"/>
</dbReference>
<name>A0A941IJF9_9ACTN</name>
<dbReference type="InterPro" id="IPR012467">
    <property type="entry name" value="DUF1684"/>
</dbReference>
<evidence type="ECO:0000313" key="2">
    <source>
        <dbReference type="Proteomes" id="UP000676325"/>
    </source>
</evidence>
<organism evidence="1 2">
    <name type="scientific">Actinospica acidithermotolerans</name>
    <dbReference type="NCBI Taxonomy" id="2828514"/>
    <lineage>
        <taxon>Bacteria</taxon>
        <taxon>Bacillati</taxon>
        <taxon>Actinomycetota</taxon>
        <taxon>Actinomycetes</taxon>
        <taxon>Catenulisporales</taxon>
        <taxon>Actinospicaceae</taxon>
        <taxon>Actinospica</taxon>
    </lineage>
</organism>
<comment type="caution">
    <text evidence="1">The sequence shown here is derived from an EMBL/GenBank/DDBJ whole genome shotgun (WGS) entry which is preliminary data.</text>
</comment>
<reference evidence="1" key="1">
    <citation type="submission" date="2021-04" db="EMBL/GenBank/DDBJ databases">
        <title>Genome based classification of Actinospica acidithermotolerans sp. nov., an actinobacterium isolated from an Indonesian hot spring.</title>
        <authorList>
            <person name="Kusuma A.B."/>
            <person name="Putra K.E."/>
            <person name="Nafisah S."/>
            <person name="Loh J."/>
            <person name="Nouioui I."/>
            <person name="Goodfellow M."/>
        </authorList>
    </citation>
    <scope>NUCLEOTIDE SEQUENCE</scope>
    <source>
        <strain evidence="1">MGRD01-02</strain>
    </source>
</reference>